<evidence type="ECO:0000313" key="1">
    <source>
        <dbReference type="EMBL" id="GEQ87172.1"/>
    </source>
</evidence>
<protein>
    <submittedName>
        <fullName evidence="1">Uncharacterized protein</fullName>
    </submittedName>
</protein>
<dbReference type="EMBL" id="BKCF01000006">
    <property type="protein sequence ID" value="GEQ87172.1"/>
    <property type="molecule type" value="Genomic_DNA"/>
</dbReference>
<proteinExistence type="predicted"/>
<accession>A0A5J4G0Q5</accession>
<gene>
    <name evidence="1" type="ORF">ULMS_26800</name>
</gene>
<organism evidence="1 2">
    <name type="scientific">Patiriisocius marinistellae</name>
    <dbReference type="NCBI Taxonomy" id="2494560"/>
    <lineage>
        <taxon>Bacteria</taxon>
        <taxon>Pseudomonadati</taxon>
        <taxon>Bacteroidota</taxon>
        <taxon>Flavobacteriia</taxon>
        <taxon>Flavobacteriales</taxon>
        <taxon>Flavobacteriaceae</taxon>
        <taxon>Patiriisocius</taxon>
    </lineage>
</organism>
<reference evidence="1 2" key="1">
    <citation type="submission" date="2019-08" db="EMBL/GenBank/DDBJ databases">
        <title>Ulvibacter marinistellae sp. nov., isolated from a starfish, Patiria pectinifera.</title>
        <authorList>
            <person name="Kawano K."/>
            <person name="Ushijima N."/>
            <person name="Kihara M."/>
            <person name="Itoh H."/>
        </authorList>
    </citation>
    <scope>NUCLEOTIDE SEQUENCE [LARGE SCALE GENOMIC DNA]</scope>
    <source>
        <strain evidence="1 2">KK4</strain>
    </source>
</reference>
<keyword evidence="2" id="KW-1185">Reference proteome</keyword>
<dbReference type="AlphaFoldDB" id="A0A5J4G0Q5"/>
<comment type="caution">
    <text evidence="1">The sequence shown here is derived from an EMBL/GenBank/DDBJ whole genome shotgun (WGS) entry which is preliminary data.</text>
</comment>
<dbReference type="Proteomes" id="UP000326994">
    <property type="component" value="Unassembled WGS sequence"/>
</dbReference>
<dbReference type="RefSeq" id="WP_151895093.1">
    <property type="nucleotide sequence ID" value="NZ_BKCF01000006.1"/>
</dbReference>
<evidence type="ECO:0000313" key="2">
    <source>
        <dbReference type="Proteomes" id="UP000326994"/>
    </source>
</evidence>
<sequence length="138" mass="15896">MKNTLAFVVLAFISLNILGQVSKSESTTFFVNVYLNEQKHIRLENNLVDFEKVNNDTANLVNDHLLNSNAENVNVVYRIYADKTLSKDFIKMVDQKMLDGYNKNASSMHFLLENQKINLNVPNWFQKLEAVNLEKIKG</sequence>
<name>A0A5J4G0Q5_9FLAO</name>